<gene>
    <name evidence="2" type="ORF">R5R35_011251</name>
</gene>
<dbReference type="SUPFAM" id="SSF47565">
    <property type="entry name" value="Insect pheromone/odorant-binding proteins"/>
    <property type="match status" value="1"/>
</dbReference>
<dbReference type="Proteomes" id="UP001378592">
    <property type="component" value="Unassembled WGS sequence"/>
</dbReference>
<feature type="signal peptide" evidence="1">
    <location>
        <begin position="1"/>
        <end position="18"/>
    </location>
</feature>
<evidence type="ECO:0008006" key="4">
    <source>
        <dbReference type="Google" id="ProtNLM"/>
    </source>
</evidence>
<keyword evidence="1" id="KW-0732">Signal</keyword>
<evidence type="ECO:0000256" key="1">
    <source>
        <dbReference type="SAM" id="SignalP"/>
    </source>
</evidence>
<protein>
    <recommendedName>
        <fullName evidence="4">Odorant binding protein</fullName>
    </recommendedName>
</protein>
<dbReference type="GO" id="GO:0005549">
    <property type="term" value="F:odorant binding"/>
    <property type="evidence" value="ECO:0007669"/>
    <property type="project" value="InterPro"/>
</dbReference>
<evidence type="ECO:0000313" key="2">
    <source>
        <dbReference type="EMBL" id="KAK7870865.1"/>
    </source>
</evidence>
<comment type="caution">
    <text evidence="2">The sequence shown here is derived from an EMBL/GenBank/DDBJ whole genome shotgun (WGS) entry which is preliminary data.</text>
</comment>
<sequence length="134" mass="15271">MEKFLAIVFLCLSAVCRATEPPEIEIKKCTEKYQNAAFDDVKKEPNHDMKCIVQCVMESQEMMSGNKINHDVIMKSLNGGPGWKNEEEFKKDAEKCKNIEPSSDKCETAFKYQKCLMATIAKNIKMPPRSSRSI</sequence>
<proteinExistence type="predicted"/>
<dbReference type="CDD" id="cd23992">
    <property type="entry name" value="PBP_GOBP"/>
    <property type="match status" value="1"/>
</dbReference>
<dbReference type="EMBL" id="JAZDUA010000050">
    <property type="protein sequence ID" value="KAK7870865.1"/>
    <property type="molecule type" value="Genomic_DNA"/>
</dbReference>
<reference evidence="2 3" key="1">
    <citation type="submission" date="2024-03" db="EMBL/GenBank/DDBJ databases">
        <title>The genome assembly and annotation of the cricket Gryllus longicercus Weissman &amp; Gray.</title>
        <authorList>
            <person name="Szrajer S."/>
            <person name="Gray D."/>
            <person name="Ylla G."/>
        </authorList>
    </citation>
    <scope>NUCLEOTIDE SEQUENCE [LARGE SCALE GENOMIC DNA]</scope>
    <source>
        <strain evidence="2">DAG 2021-001</strain>
        <tissue evidence="2">Whole body minus gut</tissue>
    </source>
</reference>
<name>A0AAN9VT21_9ORTH</name>
<dbReference type="Pfam" id="PF01395">
    <property type="entry name" value="PBP_GOBP"/>
    <property type="match status" value="1"/>
</dbReference>
<dbReference type="InterPro" id="IPR036728">
    <property type="entry name" value="PBP_GOBP_sf"/>
</dbReference>
<evidence type="ECO:0000313" key="3">
    <source>
        <dbReference type="Proteomes" id="UP001378592"/>
    </source>
</evidence>
<keyword evidence="3" id="KW-1185">Reference proteome</keyword>
<dbReference type="AlphaFoldDB" id="A0AAN9VT21"/>
<accession>A0AAN9VT21</accession>
<dbReference type="Gene3D" id="1.10.238.20">
    <property type="entry name" value="Pheromone/general odorant binding protein domain"/>
    <property type="match status" value="1"/>
</dbReference>
<feature type="chain" id="PRO_5044711361" description="Odorant binding protein" evidence="1">
    <location>
        <begin position="19"/>
        <end position="134"/>
    </location>
</feature>
<dbReference type="EMBL" id="JAZDUA010000050">
    <property type="protein sequence ID" value="KAK7870866.1"/>
    <property type="molecule type" value="Genomic_DNA"/>
</dbReference>
<dbReference type="InterPro" id="IPR006170">
    <property type="entry name" value="PBP/GOBP"/>
</dbReference>
<organism evidence="2 3">
    <name type="scientific">Gryllus longicercus</name>
    <dbReference type="NCBI Taxonomy" id="2509291"/>
    <lineage>
        <taxon>Eukaryota</taxon>
        <taxon>Metazoa</taxon>
        <taxon>Ecdysozoa</taxon>
        <taxon>Arthropoda</taxon>
        <taxon>Hexapoda</taxon>
        <taxon>Insecta</taxon>
        <taxon>Pterygota</taxon>
        <taxon>Neoptera</taxon>
        <taxon>Polyneoptera</taxon>
        <taxon>Orthoptera</taxon>
        <taxon>Ensifera</taxon>
        <taxon>Gryllidea</taxon>
        <taxon>Grylloidea</taxon>
        <taxon>Gryllidae</taxon>
        <taxon>Gryllinae</taxon>
        <taxon>Gryllus</taxon>
    </lineage>
</organism>
<dbReference type="SMART" id="SM00708">
    <property type="entry name" value="PhBP"/>
    <property type="match status" value="1"/>
</dbReference>